<comment type="caution">
    <text evidence="2">The sequence shown here is derived from an EMBL/GenBank/DDBJ whole genome shotgun (WGS) entry which is preliminary data.</text>
</comment>
<feature type="chain" id="PRO_5040991616" evidence="1">
    <location>
        <begin position="20"/>
        <end position="173"/>
    </location>
</feature>
<dbReference type="AlphaFoldDB" id="A0A9X2W414"/>
<accession>A0A9X2W414</accession>
<gene>
    <name evidence="2" type="ORF">N0B51_09770</name>
</gene>
<evidence type="ECO:0000256" key="1">
    <source>
        <dbReference type="SAM" id="SignalP"/>
    </source>
</evidence>
<evidence type="ECO:0000313" key="2">
    <source>
        <dbReference type="EMBL" id="MCT2559271.1"/>
    </source>
</evidence>
<dbReference type="EMBL" id="JAOAMV010000004">
    <property type="protein sequence ID" value="MCT2559271.1"/>
    <property type="molecule type" value="Genomic_DNA"/>
</dbReference>
<organism evidence="2 3">
    <name type="scientific">Tsuneonella litorea</name>
    <dbReference type="NCBI Taxonomy" id="2976475"/>
    <lineage>
        <taxon>Bacteria</taxon>
        <taxon>Pseudomonadati</taxon>
        <taxon>Pseudomonadota</taxon>
        <taxon>Alphaproteobacteria</taxon>
        <taxon>Sphingomonadales</taxon>
        <taxon>Erythrobacteraceae</taxon>
        <taxon>Tsuneonella</taxon>
    </lineage>
</organism>
<dbReference type="CDD" id="cd02947">
    <property type="entry name" value="TRX_family"/>
    <property type="match status" value="1"/>
</dbReference>
<sequence>MRFAPILLLLATPLASCVATPSARPEAALFDPAADAQAAYAAARARSVESGRPLLAVLGANWCHDSRALAGWLETPRFRQLVAADFELVFVDVDHPQAGEGRNLEIPRQFGIDGLQSTPALLVIAPDGTLLNRASATGWGNAASRSGDAIYAEIARYARVHERDRTGVIENTP</sequence>
<dbReference type="RefSeq" id="WP_259962144.1">
    <property type="nucleotide sequence ID" value="NZ_JAOAMV010000004.1"/>
</dbReference>
<feature type="signal peptide" evidence="1">
    <location>
        <begin position="1"/>
        <end position="19"/>
    </location>
</feature>
<dbReference type="Proteomes" id="UP001142648">
    <property type="component" value="Unassembled WGS sequence"/>
</dbReference>
<dbReference type="Pfam" id="PF13899">
    <property type="entry name" value="Thioredoxin_7"/>
    <property type="match status" value="1"/>
</dbReference>
<dbReference type="SUPFAM" id="SSF52833">
    <property type="entry name" value="Thioredoxin-like"/>
    <property type="match status" value="1"/>
</dbReference>
<reference evidence="2" key="1">
    <citation type="submission" date="2022-09" db="EMBL/GenBank/DDBJ databases">
        <title>The genome sequence of Tsuneonella sp. YG55.</title>
        <authorList>
            <person name="Liu Y."/>
        </authorList>
    </citation>
    <scope>NUCLEOTIDE SEQUENCE</scope>
    <source>
        <strain evidence="2">YG55</strain>
    </source>
</reference>
<dbReference type="InterPro" id="IPR036249">
    <property type="entry name" value="Thioredoxin-like_sf"/>
</dbReference>
<keyword evidence="1" id="KW-0732">Signal</keyword>
<evidence type="ECO:0000313" key="3">
    <source>
        <dbReference type="Proteomes" id="UP001142648"/>
    </source>
</evidence>
<dbReference type="Gene3D" id="3.40.30.10">
    <property type="entry name" value="Glutaredoxin"/>
    <property type="match status" value="1"/>
</dbReference>
<protein>
    <submittedName>
        <fullName evidence="2">Thioredoxin family protein</fullName>
    </submittedName>
</protein>
<proteinExistence type="predicted"/>
<name>A0A9X2W414_9SPHN</name>
<keyword evidence="3" id="KW-1185">Reference proteome</keyword>